<protein>
    <recommendedName>
        <fullName evidence="4">Ribbon-helix-helix protein CopG domain-containing protein</fullName>
    </recommendedName>
</protein>
<name>A0A080M8C9_9PROT</name>
<dbReference type="GO" id="GO:0006355">
    <property type="term" value="P:regulation of DNA-templated transcription"/>
    <property type="evidence" value="ECO:0007669"/>
    <property type="project" value="InterPro"/>
</dbReference>
<organism evidence="2 3">
    <name type="scientific">Candidatus Accumulibacter cognatus</name>
    <dbReference type="NCBI Taxonomy" id="2954383"/>
    <lineage>
        <taxon>Bacteria</taxon>
        <taxon>Pseudomonadati</taxon>
        <taxon>Pseudomonadota</taxon>
        <taxon>Betaproteobacteria</taxon>
        <taxon>Candidatus Accumulibacter</taxon>
    </lineage>
</organism>
<evidence type="ECO:0008006" key="4">
    <source>
        <dbReference type="Google" id="ProtNLM"/>
    </source>
</evidence>
<dbReference type="RefSeq" id="WP_034949080.1">
    <property type="nucleotide sequence ID" value="NZ_JDST02000047.1"/>
</dbReference>
<dbReference type="SUPFAM" id="SSF47598">
    <property type="entry name" value="Ribbon-helix-helix"/>
    <property type="match status" value="1"/>
</dbReference>
<keyword evidence="3" id="KW-1185">Reference proteome</keyword>
<feature type="compositionally biased region" description="Basic and acidic residues" evidence="1">
    <location>
        <begin position="64"/>
        <end position="78"/>
    </location>
</feature>
<evidence type="ECO:0000313" key="2">
    <source>
        <dbReference type="EMBL" id="KFB76720.1"/>
    </source>
</evidence>
<feature type="region of interest" description="Disordered" evidence="1">
    <location>
        <begin position="54"/>
        <end position="78"/>
    </location>
</feature>
<dbReference type="STRING" id="1453999.AW06_002196"/>
<accession>A0A080M8C9</accession>
<dbReference type="InterPro" id="IPR010985">
    <property type="entry name" value="Ribbon_hlx_hlx"/>
</dbReference>
<dbReference type="EMBL" id="JDST02000047">
    <property type="protein sequence ID" value="KFB76720.1"/>
    <property type="molecule type" value="Genomic_DNA"/>
</dbReference>
<dbReference type="Proteomes" id="UP000021315">
    <property type="component" value="Unassembled WGS sequence"/>
</dbReference>
<reference evidence="2" key="1">
    <citation type="submission" date="2014-02" db="EMBL/GenBank/DDBJ databases">
        <title>Expanding our view of genomic diversity in Candidatus Accumulibacter clades.</title>
        <authorList>
            <person name="Skennerton C.T."/>
            <person name="Barr J.J."/>
            <person name="Slater F.R."/>
            <person name="Bond P.L."/>
            <person name="Tyson G.W."/>
        </authorList>
    </citation>
    <scope>NUCLEOTIDE SEQUENCE [LARGE SCALE GENOMIC DNA]</scope>
</reference>
<gene>
    <name evidence="2" type="ORF">AW06_002196</name>
</gene>
<sequence length="78" mass="8552">MAPGKTAILSLRIEPGLKEALRAAAEQEHRSIANMVEVMIREYCGRNSVALAEQPAPIYSKQSRAADETKSPRTKKDA</sequence>
<dbReference type="AlphaFoldDB" id="A0A080M8C9"/>
<comment type="caution">
    <text evidence="2">The sequence shown here is derived from an EMBL/GenBank/DDBJ whole genome shotgun (WGS) entry which is preliminary data.</text>
</comment>
<evidence type="ECO:0000313" key="3">
    <source>
        <dbReference type="Proteomes" id="UP000021315"/>
    </source>
</evidence>
<proteinExistence type="predicted"/>
<evidence type="ECO:0000256" key="1">
    <source>
        <dbReference type="SAM" id="MobiDB-lite"/>
    </source>
</evidence>